<evidence type="ECO:0000256" key="7">
    <source>
        <dbReference type="SAM" id="MobiDB-lite"/>
    </source>
</evidence>
<dbReference type="GO" id="GO:0046540">
    <property type="term" value="C:U4/U6 x U5 tri-snRNP complex"/>
    <property type="evidence" value="ECO:0007669"/>
    <property type="project" value="TreeGrafter"/>
</dbReference>
<dbReference type="GO" id="GO:0000398">
    <property type="term" value="P:mRNA splicing, via spliceosome"/>
    <property type="evidence" value="ECO:0007669"/>
    <property type="project" value="InterPro"/>
</dbReference>
<keyword evidence="6" id="KW-0539">Nucleus</keyword>
<dbReference type="AlphaFoldDB" id="A0A1B6DLJ0"/>
<evidence type="ECO:0000259" key="8">
    <source>
        <dbReference type="SMART" id="SM00451"/>
    </source>
</evidence>
<dbReference type="SUPFAM" id="SSF57667">
    <property type="entry name" value="beta-beta-alpha zinc fingers"/>
    <property type="match status" value="1"/>
</dbReference>
<keyword evidence="3" id="KW-0863">Zinc-finger</keyword>
<dbReference type="FunFam" id="3.30.160.60:FF:000282">
    <property type="entry name" value="Zinc finger, matrin-type 2"/>
    <property type="match status" value="1"/>
</dbReference>
<dbReference type="InterPro" id="IPR022755">
    <property type="entry name" value="Znf_C2H2_jaz"/>
</dbReference>
<evidence type="ECO:0000256" key="1">
    <source>
        <dbReference type="ARBA" id="ARBA00004123"/>
    </source>
</evidence>
<evidence type="ECO:0000256" key="4">
    <source>
        <dbReference type="ARBA" id="ARBA00022833"/>
    </source>
</evidence>
<dbReference type="GO" id="GO:0008270">
    <property type="term" value="F:zinc ion binding"/>
    <property type="evidence" value="ECO:0007669"/>
    <property type="project" value="UniProtKB-KW"/>
</dbReference>
<accession>A0A1B6DLJ0</accession>
<dbReference type="EMBL" id="GEDC01010790">
    <property type="protein sequence ID" value="JAS26508.1"/>
    <property type="molecule type" value="Transcribed_RNA"/>
</dbReference>
<protein>
    <recommendedName>
        <fullName evidence="8">U1-type domain-containing protein</fullName>
    </recommendedName>
</protein>
<organism evidence="9">
    <name type="scientific">Clastoptera arizonana</name>
    <name type="common">Arizona spittle bug</name>
    <dbReference type="NCBI Taxonomy" id="38151"/>
    <lineage>
        <taxon>Eukaryota</taxon>
        <taxon>Metazoa</taxon>
        <taxon>Ecdysozoa</taxon>
        <taxon>Arthropoda</taxon>
        <taxon>Hexapoda</taxon>
        <taxon>Insecta</taxon>
        <taxon>Pterygota</taxon>
        <taxon>Neoptera</taxon>
        <taxon>Paraneoptera</taxon>
        <taxon>Hemiptera</taxon>
        <taxon>Auchenorrhyncha</taxon>
        <taxon>Cercopoidea</taxon>
        <taxon>Clastopteridae</taxon>
        <taxon>Clastoptera</taxon>
    </lineage>
</organism>
<dbReference type="PANTHER" id="PTHR45986:SF1">
    <property type="entry name" value="ZINC FINGER MATRIN-TYPE PROTEIN 2"/>
    <property type="match status" value="1"/>
</dbReference>
<evidence type="ECO:0000256" key="2">
    <source>
        <dbReference type="ARBA" id="ARBA00022723"/>
    </source>
</evidence>
<evidence type="ECO:0000256" key="6">
    <source>
        <dbReference type="ARBA" id="ARBA00023242"/>
    </source>
</evidence>
<evidence type="ECO:0000256" key="3">
    <source>
        <dbReference type="ARBA" id="ARBA00022771"/>
    </source>
</evidence>
<dbReference type="SMART" id="SM00451">
    <property type="entry name" value="ZnF_U1"/>
    <property type="match status" value="1"/>
</dbReference>
<dbReference type="InterPro" id="IPR003604">
    <property type="entry name" value="Matrin/U1-like-C_Znf_C2H2"/>
</dbReference>
<dbReference type="Pfam" id="PF12171">
    <property type="entry name" value="zf-C2H2_jaz"/>
    <property type="match status" value="1"/>
</dbReference>
<dbReference type="GO" id="GO:0003677">
    <property type="term" value="F:DNA binding"/>
    <property type="evidence" value="ECO:0007669"/>
    <property type="project" value="UniProtKB-KW"/>
</dbReference>
<dbReference type="Gene3D" id="3.30.160.60">
    <property type="entry name" value="Classic Zinc Finger"/>
    <property type="match status" value="1"/>
</dbReference>
<dbReference type="InterPro" id="IPR040107">
    <property type="entry name" value="Snu23"/>
</dbReference>
<sequence>MSSTSKIEDHRRKWDRDEYERIAAERIQEELDAQEKAQQKQPVIKRELLKQRDYRVDLESKLGKSIVITKNTPSCQTGGYYCNVCDCVVKDSINFLDHINGKKHQRNMGMSMRVETSTLDQVRKRFEINKKKMEEKKKDYDIESRMKELKEEEEKLKEYRKEKRKDKKRKLEEIVDEQAEYQSELASVMGFSGFGSSKKK</sequence>
<keyword evidence="5" id="KW-0238">DNA-binding</keyword>
<dbReference type="GO" id="GO:0005681">
    <property type="term" value="C:spliceosomal complex"/>
    <property type="evidence" value="ECO:0007669"/>
    <property type="project" value="InterPro"/>
</dbReference>
<dbReference type="InterPro" id="IPR036236">
    <property type="entry name" value="Znf_C2H2_sf"/>
</dbReference>
<evidence type="ECO:0000256" key="5">
    <source>
        <dbReference type="ARBA" id="ARBA00023125"/>
    </source>
</evidence>
<gene>
    <name evidence="9" type="ORF">g.690</name>
</gene>
<feature type="region of interest" description="Disordered" evidence="7">
    <location>
        <begin position="151"/>
        <end position="171"/>
    </location>
</feature>
<reference evidence="9" key="1">
    <citation type="submission" date="2015-12" db="EMBL/GenBank/DDBJ databases">
        <title>De novo transcriptome assembly of four potential Pierce s Disease insect vectors from Arizona vineyards.</title>
        <authorList>
            <person name="Tassone E.E."/>
        </authorList>
    </citation>
    <scope>NUCLEOTIDE SEQUENCE</scope>
</reference>
<evidence type="ECO:0000313" key="9">
    <source>
        <dbReference type="EMBL" id="JAS26508.1"/>
    </source>
</evidence>
<proteinExistence type="predicted"/>
<name>A0A1B6DLJ0_9HEMI</name>
<keyword evidence="2" id="KW-0479">Metal-binding</keyword>
<feature type="compositionally biased region" description="Basic and acidic residues" evidence="7">
    <location>
        <begin position="151"/>
        <end position="161"/>
    </location>
</feature>
<feature type="domain" description="U1-type" evidence="8">
    <location>
        <begin position="77"/>
        <end position="111"/>
    </location>
</feature>
<dbReference type="PANTHER" id="PTHR45986">
    <property type="entry name" value="ZINC FINGER MATRIN-TYPE PROTEIN 2"/>
    <property type="match status" value="1"/>
</dbReference>
<keyword evidence="4" id="KW-0862">Zinc</keyword>
<comment type="subcellular location">
    <subcellularLocation>
        <location evidence="1">Nucleus</location>
    </subcellularLocation>
</comment>